<evidence type="ECO:0000256" key="5">
    <source>
        <dbReference type="ARBA" id="ARBA00022692"/>
    </source>
</evidence>
<dbReference type="InterPro" id="IPR020635">
    <property type="entry name" value="Tyr_kinase_cat_dom"/>
</dbReference>
<dbReference type="Pfam" id="PF07714">
    <property type="entry name" value="PK_Tyr_Ser-Thr"/>
    <property type="match status" value="1"/>
</dbReference>
<dbReference type="InterPro" id="IPR011009">
    <property type="entry name" value="Kinase-like_dom_sf"/>
</dbReference>
<keyword evidence="26" id="KW-1185">Reference proteome</keyword>
<keyword evidence="12" id="KW-0297">G-protein coupled receptor</keyword>
<keyword evidence="8 21" id="KW-0547">Nucleotide-binding</keyword>
<dbReference type="Gene3D" id="1.10.510.10">
    <property type="entry name" value="Transferase(Phosphotransferase) domain 1"/>
    <property type="match status" value="1"/>
</dbReference>
<feature type="signal peptide" evidence="23">
    <location>
        <begin position="1"/>
        <end position="26"/>
    </location>
</feature>
<dbReference type="GO" id="GO:0004965">
    <property type="term" value="F:G protein-coupled GABA receptor activity"/>
    <property type="evidence" value="ECO:0007669"/>
    <property type="project" value="InterPro"/>
</dbReference>
<dbReference type="GO" id="GO:0007214">
    <property type="term" value="P:gamma-aminobutyric acid signaling pathway"/>
    <property type="evidence" value="ECO:0007669"/>
    <property type="project" value="TreeGrafter"/>
</dbReference>
<evidence type="ECO:0000256" key="17">
    <source>
        <dbReference type="ARBA" id="ARBA00023180"/>
    </source>
</evidence>
<reference evidence="25" key="1">
    <citation type="submission" date="2021-11" db="EMBL/GenBank/DDBJ databases">
        <authorList>
            <person name="Schell T."/>
        </authorList>
    </citation>
    <scope>NUCLEOTIDE SEQUENCE</scope>
    <source>
        <strain evidence="25">M5</strain>
    </source>
</reference>
<feature type="chain" id="PRO_5035225832" description="receptor protein-tyrosine kinase" evidence="23">
    <location>
        <begin position="27"/>
        <end position="1281"/>
    </location>
</feature>
<proteinExistence type="predicted"/>
<evidence type="ECO:0000256" key="11">
    <source>
        <dbReference type="ARBA" id="ARBA00022989"/>
    </source>
</evidence>
<organism evidence="25 26">
    <name type="scientific">Daphnia galeata</name>
    <dbReference type="NCBI Taxonomy" id="27404"/>
    <lineage>
        <taxon>Eukaryota</taxon>
        <taxon>Metazoa</taxon>
        <taxon>Ecdysozoa</taxon>
        <taxon>Arthropoda</taxon>
        <taxon>Crustacea</taxon>
        <taxon>Branchiopoda</taxon>
        <taxon>Diplostraca</taxon>
        <taxon>Cladocera</taxon>
        <taxon>Anomopoda</taxon>
        <taxon>Daphniidae</taxon>
        <taxon>Daphnia</taxon>
    </lineage>
</organism>
<dbReference type="InterPro" id="IPR001245">
    <property type="entry name" value="Ser-Thr/Tyr_kinase_cat_dom"/>
</dbReference>
<evidence type="ECO:0000256" key="8">
    <source>
        <dbReference type="ARBA" id="ARBA00022741"/>
    </source>
</evidence>
<evidence type="ECO:0000256" key="6">
    <source>
        <dbReference type="ARBA" id="ARBA00022729"/>
    </source>
</evidence>
<keyword evidence="16" id="KW-0675">Receptor</keyword>
<keyword evidence="3" id="KW-0597">Phosphoprotein</keyword>
<dbReference type="Proteomes" id="UP000789390">
    <property type="component" value="Unassembled WGS sequence"/>
</dbReference>
<name>A0A8J2RUE7_9CRUS</name>
<dbReference type="GO" id="GO:0005524">
    <property type="term" value="F:ATP binding"/>
    <property type="evidence" value="ECO:0007669"/>
    <property type="project" value="UniProtKB-UniRule"/>
</dbReference>
<evidence type="ECO:0000256" key="2">
    <source>
        <dbReference type="ARBA" id="ARBA00011902"/>
    </source>
</evidence>
<keyword evidence="7" id="KW-0677">Repeat</keyword>
<dbReference type="PANTHER" id="PTHR10519">
    <property type="entry name" value="GABA-B RECEPTOR"/>
    <property type="match status" value="1"/>
</dbReference>
<comment type="caution">
    <text evidence="25">The sequence shown here is derived from an EMBL/GenBank/DDBJ whole genome shotgun (WGS) entry which is preliminary data.</text>
</comment>
<dbReference type="Gene3D" id="3.30.200.20">
    <property type="entry name" value="Phosphorylase Kinase, domain 1"/>
    <property type="match status" value="1"/>
</dbReference>
<comment type="subcellular location">
    <subcellularLocation>
        <location evidence="1">Membrane</location>
        <topology evidence="1">Single-pass membrane protein</topology>
    </subcellularLocation>
</comment>
<dbReference type="InterPro" id="IPR000719">
    <property type="entry name" value="Prot_kinase_dom"/>
</dbReference>
<dbReference type="PROSITE" id="PS00107">
    <property type="entry name" value="PROTEIN_KINASE_ATP"/>
    <property type="match status" value="1"/>
</dbReference>
<evidence type="ECO:0000256" key="16">
    <source>
        <dbReference type="ARBA" id="ARBA00023170"/>
    </source>
</evidence>
<evidence type="ECO:0000259" key="24">
    <source>
        <dbReference type="PROSITE" id="PS50011"/>
    </source>
</evidence>
<keyword evidence="11 22" id="KW-1133">Transmembrane helix</keyword>
<keyword evidence="5 22" id="KW-0812">Transmembrane</keyword>
<dbReference type="InterPro" id="IPR002455">
    <property type="entry name" value="GPCR3_GABA-B"/>
</dbReference>
<keyword evidence="6 23" id="KW-0732">Signal</keyword>
<evidence type="ECO:0000256" key="13">
    <source>
        <dbReference type="ARBA" id="ARBA00023136"/>
    </source>
</evidence>
<sequence>MLAIKVSSTVFAVMFHLAMIAASVTSTMSIQVEGSLSTPSNGKCLTDDQLAAVGLNMAQKPVRSFLHDNKALELRLEASDRVTHQLSTAVFAIFIQEVLGYRNVTVTKRRDAFNVSAVLSRMAGCSNPINCDSAELQSESFVPETMINLEVWVPLGYNMEQWSASGNLEECGLLGPGGRFGWFMPQWTINVIPLPDHWRSLQDPEIASLFDVDTQEMKRLAEFTKDPTTGRYYCDAIYCDKGIFYPDYCRIDEFGNIPPCAVLLAEYPDYMSFLIKQIPSLGLRVKVVWLGPNADRVVRDFFNDVGRRLSGRSIMFFAWRPSTITESGEFLSVSFPQCETLSTPDSDMRCAYEFQRFEKVSWTYLKKGAKLVFEALQRVFFTQEEYNAMLHLYNERHEEEPLVEEIACDWMKRNPDVWSQWKPSDLTVKMELYIGGIFPISGPFYKSGPGMVPAAQMAVDAINRNGTILRDYDLKLLVADGQCSADMVMKSFIDYLRFKHFNRMVGILGPACSETVEPVAGVSKRFKTIAISYSAQGSSFADRNKFPYFFRTIGETGQFKYVFLTLLQQLGWKRVGALMSDGKKYSDYVNTVQDYAESNKITFITTRKITSTSSLEYLKDLKAKRVKIIVGEFDEERACEVMCQAYRLNMTAKEGYVWFLPNFNSEFLQSFTPLWYDIDSRINQSNRTLEAIPCSTEQIIQAIDGHFYMTYSSYAPNESLMQEGTNVSNWRRRYELQCARFNKSTSEYASYIYDSVWTYALALDKLLTGNESLAADFHTDHTTESLRRIINETDFIGVSGRVRFTGGLSRYSDIQVFQWINKSSELLGRFLPVVRSKSAKSTSPGHPNLNKSLIKWLTWNGKQPVDDPEPGATVCVLDGLANLLNVECEAAIVVANILGFGVFAGCLVIFFFVFKRRYERKVEQTEERMRALGLLSSGTLLTLDEWEIPRERIVINRKLGEGAFGTVYGGEAFFDDKGWVAVAVKTLKVGSTVEEKLDFLSEAEMMKRFNHKNIVRLLGVCTRNEPVYTVMEFILYGDLKTYLLARRHLVYEKSREDSDEISGRRLTSIALDVAKALSYLAELKYVHRDVACRNCLVNSNRVAKLADFGMARPMYENDYYRFHRKGVKPQLETLLKSCWHRTPSLRPQAAEVVELLTNNTRLIQPCVGIPLSSIQIEGSASLELQLPAAVTVHGCQVRKSNSGGNNKLGSSSLASKLASLDLSLGSGGGSANNSDSLLCDPLLMNPYPASHFVTQYITLQHRTSGEQIYIADARENGSSQV</sequence>
<evidence type="ECO:0000256" key="19">
    <source>
        <dbReference type="ARBA" id="ARBA00023319"/>
    </source>
</evidence>
<gene>
    <name evidence="25" type="ORF">DGAL_LOCUS12017</name>
</gene>
<dbReference type="PANTHER" id="PTHR10519:SF20">
    <property type="entry name" value="G-PROTEIN COUPLED RECEPTOR 156-RELATED"/>
    <property type="match status" value="1"/>
</dbReference>
<dbReference type="InterPro" id="IPR028082">
    <property type="entry name" value="Peripla_BP_I"/>
</dbReference>
<keyword evidence="18" id="KW-0807">Transducer</keyword>
<evidence type="ECO:0000256" key="1">
    <source>
        <dbReference type="ARBA" id="ARBA00004167"/>
    </source>
</evidence>
<evidence type="ECO:0000256" key="14">
    <source>
        <dbReference type="ARBA" id="ARBA00023137"/>
    </source>
</evidence>
<comment type="function">
    <text evidence="20">Receptor for basic fibroblast growth factor.</text>
</comment>
<dbReference type="InterPro" id="IPR017441">
    <property type="entry name" value="Protein_kinase_ATP_BS"/>
</dbReference>
<evidence type="ECO:0000256" key="7">
    <source>
        <dbReference type="ARBA" id="ARBA00022737"/>
    </source>
</evidence>
<keyword evidence="14" id="KW-0829">Tyrosine-protein kinase</keyword>
<evidence type="ECO:0000256" key="23">
    <source>
        <dbReference type="SAM" id="SignalP"/>
    </source>
</evidence>
<dbReference type="OrthoDB" id="4062651at2759"/>
<evidence type="ECO:0000256" key="3">
    <source>
        <dbReference type="ARBA" id="ARBA00022553"/>
    </source>
</evidence>
<dbReference type="GO" id="GO:0038039">
    <property type="term" value="C:G protein-coupled receptor heterodimeric complex"/>
    <property type="evidence" value="ECO:0007669"/>
    <property type="project" value="TreeGrafter"/>
</dbReference>
<keyword evidence="17" id="KW-0325">Glycoprotein</keyword>
<evidence type="ECO:0000256" key="20">
    <source>
        <dbReference type="ARBA" id="ARBA00056965"/>
    </source>
</evidence>
<dbReference type="InterPro" id="IPR001828">
    <property type="entry name" value="ANF_lig-bd_rcpt"/>
</dbReference>
<evidence type="ECO:0000256" key="12">
    <source>
        <dbReference type="ARBA" id="ARBA00023040"/>
    </source>
</evidence>
<dbReference type="Pfam" id="PF01094">
    <property type="entry name" value="ANF_receptor"/>
    <property type="match status" value="1"/>
</dbReference>
<evidence type="ECO:0000256" key="15">
    <source>
        <dbReference type="ARBA" id="ARBA00023157"/>
    </source>
</evidence>
<dbReference type="PRINTS" id="PR01176">
    <property type="entry name" value="GABABRECEPTR"/>
</dbReference>
<keyword evidence="15" id="KW-1015">Disulfide bond</keyword>
<keyword evidence="10 21" id="KW-0067">ATP-binding</keyword>
<evidence type="ECO:0000313" key="26">
    <source>
        <dbReference type="Proteomes" id="UP000789390"/>
    </source>
</evidence>
<dbReference type="SUPFAM" id="SSF53850">
    <property type="entry name" value="Periplasmic binding protein-like II"/>
    <property type="match status" value="1"/>
</dbReference>
<dbReference type="EC" id="2.7.10.1" evidence="2"/>
<evidence type="ECO:0000256" key="4">
    <source>
        <dbReference type="ARBA" id="ARBA00022679"/>
    </source>
</evidence>
<dbReference type="InterPro" id="IPR008266">
    <property type="entry name" value="Tyr_kinase_AS"/>
</dbReference>
<dbReference type="EMBL" id="CAKKLH010000286">
    <property type="protein sequence ID" value="CAH0108621.1"/>
    <property type="molecule type" value="Genomic_DNA"/>
</dbReference>
<keyword evidence="13 22" id="KW-0472">Membrane</keyword>
<evidence type="ECO:0000256" key="22">
    <source>
        <dbReference type="SAM" id="Phobius"/>
    </source>
</evidence>
<evidence type="ECO:0000256" key="9">
    <source>
        <dbReference type="ARBA" id="ARBA00022777"/>
    </source>
</evidence>
<evidence type="ECO:0000256" key="21">
    <source>
        <dbReference type="PROSITE-ProRule" id="PRU10141"/>
    </source>
</evidence>
<dbReference type="SUPFAM" id="SSF53822">
    <property type="entry name" value="Periplasmic binding protein-like I"/>
    <property type="match status" value="1"/>
</dbReference>
<feature type="transmembrane region" description="Helical" evidence="22">
    <location>
        <begin position="890"/>
        <end position="914"/>
    </location>
</feature>
<keyword evidence="19" id="KW-0393">Immunoglobulin domain</keyword>
<evidence type="ECO:0000313" key="25">
    <source>
        <dbReference type="EMBL" id="CAH0108621.1"/>
    </source>
</evidence>
<dbReference type="SMART" id="SM00219">
    <property type="entry name" value="TyrKc"/>
    <property type="match status" value="1"/>
</dbReference>
<evidence type="ECO:0000256" key="18">
    <source>
        <dbReference type="ARBA" id="ARBA00023224"/>
    </source>
</evidence>
<dbReference type="GO" id="GO:0004714">
    <property type="term" value="F:transmembrane receptor protein tyrosine kinase activity"/>
    <property type="evidence" value="ECO:0007669"/>
    <property type="project" value="UniProtKB-EC"/>
</dbReference>
<feature type="binding site" evidence="21">
    <location>
        <position position="985"/>
    </location>
    <ligand>
        <name>ATP</name>
        <dbReference type="ChEBI" id="CHEBI:30616"/>
    </ligand>
</feature>
<dbReference type="Gene3D" id="3.40.50.2300">
    <property type="match status" value="2"/>
</dbReference>
<dbReference type="PROSITE" id="PS50011">
    <property type="entry name" value="PROTEIN_KINASE_DOM"/>
    <property type="match status" value="1"/>
</dbReference>
<evidence type="ECO:0000256" key="10">
    <source>
        <dbReference type="ARBA" id="ARBA00022840"/>
    </source>
</evidence>
<feature type="domain" description="Protein kinase" evidence="24">
    <location>
        <begin position="953"/>
        <end position="1281"/>
    </location>
</feature>
<dbReference type="PROSITE" id="PS00109">
    <property type="entry name" value="PROTEIN_KINASE_TYR"/>
    <property type="match status" value="1"/>
</dbReference>
<dbReference type="CDD" id="cd06366">
    <property type="entry name" value="PBP1_GABAb_receptor"/>
    <property type="match status" value="1"/>
</dbReference>
<dbReference type="FunFam" id="3.30.200.20:FF:000593">
    <property type="entry name" value="Predicted protein"/>
    <property type="match status" value="1"/>
</dbReference>
<keyword evidence="9" id="KW-0418">Kinase</keyword>
<accession>A0A8J2RUE7</accession>
<dbReference type="SUPFAM" id="SSF56112">
    <property type="entry name" value="Protein kinase-like (PK-like)"/>
    <property type="match status" value="1"/>
</dbReference>
<protein>
    <recommendedName>
        <fullName evidence="2">receptor protein-tyrosine kinase</fullName>
        <ecNumber evidence="2">2.7.10.1</ecNumber>
    </recommendedName>
</protein>
<keyword evidence="4" id="KW-0808">Transferase</keyword>